<evidence type="ECO:0000313" key="3">
    <source>
        <dbReference type="EMBL" id="MBM0274484.1"/>
    </source>
</evidence>
<organism evidence="3 4">
    <name type="scientific">Micromonospora tarensis</name>
    <dbReference type="NCBI Taxonomy" id="2806100"/>
    <lineage>
        <taxon>Bacteria</taxon>
        <taxon>Bacillati</taxon>
        <taxon>Actinomycetota</taxon>
        <taxon>Actinomycetes</taxon>
        <taxon>Micromonosporales</taxon>
        <taxon>Micromonosporaceae</taxon>
        <taxon>Micromonospora</taxon>
    </lineage>
</organism>
<sequence>MVDPVLRLDAVGGLNESTIVVTGGAGFVGSHVVARLLAAGATVKVIDDLSTGRLENLDDSLSGGLTGADIRICDVRSAEAANAIRLWRPEILIHLAAQSSLPASTRSPLVDADINIRGTVNVLDSCAEAETGLVVYAATSAIYGTVDGDALPVAETAPIAPTSPYGLSKATALEYLDWYRDHRSVDYTALVLGNVYGPRQVGPMCGVVGLMAQAAMAGADLAIFGDGHQTRDFVFVADVAEAVTAACTAGGVGLVNIASGVETTVGEIAGLVSQAAGTGALRHADPLPGEVRRMALDISRARDLLGWHPRTPLAEGIRVTVRAARRRDSIKEAS</sequence>
<dbReference type="Gene3D" id="3.40.50.720">
    <property type="entry name" value="NAD(P)-binding Rossmann-like Domain"/>
    <property type="match status" value="1"/>
</dbReference>
<proteinExistence type="inferred from homology"/>
<dbReference type="SUPFAM" id="SSF51735">
    <property type="entry name" value="NAD(P)-binding Rossmann-fold domains"/>
    <property type="match status" value="1"/>
</dbReference>
<dbReference type="Gene3D" id="3.90.25.10">
    <property type="entry name" value="UDP-galactose 4-epimerase, domain 1"/>
    <property type="match status" value="1"/>
</dbReference>
<dbReference type="InterPro" id="IPR001509">
    <property type="entry name" value="Epimerase_deHydtase"/>
</dbReference>
<dbReference type="PANTHER" id="PTHR43000">
    <property type="entry name" value="DTDP-D-GLUCOSE 4,6-DEHYDRATASE-RELATED"/>
    <property type="match status" value="1"/>
</dbReference>
<evidence type="ECO:0000259" key="2">
    <source>
        <dbReference type="Pfam" id="PF01370"/>
    </source>
</evidence>
<dbReference type="Pfam" id="PF01370">
    <property type="entry name" value="Epimerase"/>
    <property type="match status" value="1"/>
</dbReference>
<dbReference type="Proteomes" id="UP000622245">
    <property type="component" value="Unassembled WGS sequence"/>
</dbReference>
<accession>A0ABS1YAX7</accession>
<gene>
    <name evidence="3" type="ORF">JM949_02880</name>
</gene>
<protein>
    <submittedName>
        <fullName evidence="3">GDP-mannose 4,6-dehydratase</fullName>
    </submittedName>
</protein>
<reference evidence="3 4" key="1">
    <citation type="submission" date="2021-01" db="EMBL/GenBank/DDBJ databases">
        <title>Draft genome sequence of Micromonospora sp. strain STR1s_6.</title>
        <authorList>
            <person name="Karlyshev A."/>
            <person name="Jawad R."/>
        </authorList>
    </citation>
    <scope>NUCLEOTIDE SEQUENCE [LARGE SCALE GENOMIC DNA]</scope>
    <source>
        <strain evidence="3 4">STR1S-6</strain>
    </source>
</reference>
<dbReference type="RefSeq" id="WP_203146908.1">
    <property type="nucleotide sequence ID" value="NZ_JAEVHL010000007.1"/>
</dbReference>
<comment type="caution">
    <text evidence="3">The sequence shown here is derived from an EMBL/GenBank/DDBJ whole genome shotgun (WGS) entry which is preliminary data.</text>
</comment>
<dbReference type="EMBL" id="JAEVHL010000007">
    <property type="protein sequence ID" value="MBM0274484.1"/>
    <property type="molecule type" value="Genomic_DNA"/>
</dbReference>
<evidence type="ECO:0000313" key="4">
    <source>
        <dbReference type="Proteomes" id="UP000622245"/>
    </source>
</evidence>
<name>A0ABS1YAX7_9ACTN</name>
<dbReference type="InterPro" id="IPR036291">
    <property type="entry name" value="NAD(P)-bd_dom_sf"/>
</dbReference>
<feature type="domain" description="NAD-dependent epimerase/dehydratase" evidence="2">
    <location>
        <begin position="19"/>
        <end position="257"/>
    </location>
</feature>
<keyword evidence="4" id="KW-1185">Reference proteome</keyword>
<evidence type="ECO:0000256" key="1">
    <source>
        <dbReference type="ARBA" id="ARBA00007637"/>
    </source>
</evidence>
<comment type="similarity">
    <text evidence="1">Belongs to the NAD(P)-dependent epimerase/dehydratase family.</text>
</comment>